<dbReference type="Proteomes" id="UP000827092">
    <property type="component" value="Unassembled WGS sequence"/>
</dbReference>
<reference evidence="2 3" key="1">
    <citation type="journal article" date="2022" name="Nat. Ecol. Evol.">
        <title>A masculinizing supergene underlies an exaggerated male reproductive morph in a spider.</title>
        <authorList>
            <person name="Hendrickx F."/>
            <person name="De Corte Z."/>
            <person name="Sonet G."/>
            <person name="Van Belleghem S.M."/>
            <person name="Kostlbacher S."/>
            <person name="Vangestel C."/>
        </authorList>
    </citation>
    <scope>NUCLEOTIDE SEQUENCE [LARGE SCALE GENOMIC DNA]</scope>
    <source>
        <strain evidence="2">W744_W776</strain>
    </source>
</reference>
<evidence type="ECO:0000256" key="1">
    <source>
        <dbReference type="SAM" id="MobiDB-lite"/>
    </source>
</evidence>
<evidence type="ECO:0000313" key="3">
    <source>
        <dbReference type="Proteomes" id="UP000827092"/>
    </source>
</evidence>
<dbReference type="EMBL" id="JAFNEN010004973">
    <property type="protein sequence ID" value="KAG8170728.1"/>
    <property type="molecule type" value="Genomic_DNA"/>
</dbReference>
<keyword evidence="3" id="KW-1185">Reference proteome</keyword>
<proteinExistence type="predicted"/>
<organism evidence="2 3">
    <name type="scientific">Oedothorax gibbosus</name>
    <dbReference type="NCBI Taxonomy" id="931172"/>
    <lineage>
        <taxon>Eukaryota</taxon>
        <taxon>Metazoa</taxon>
        <taxon>Ecdysozoa</taxon>
        <taxon>Arthropoda</taxon>
        <taxon>Chelicerata</taxon>
        <taxon>Arachnida</taxon>
        <taxon>Araneae</taxon>
        <taxon>Araneomorphae</taxon>
        <taxon>Entelegynae</taxon>
        <taxon>Araneoidea</taxon>
        <taxon>Linyphiidae</taxon>
        <taxon>Erigoninae</taxon>
        <taxon>Oedothorax</taxon>
    </lineage>
</organism>
<gene>
    <name evidence="2" type="ORF">JTE90_000412</name>
</gene>
<sequence>MPCPACDATPRLTDPTTGFRGPTRLPLSSFTYSELSLQSSLHFPSRLLVLLRSHGSILALGGVYHPIKLHFQATRPKEDRIRARNIAAMGPHHVGQQPGKGLAAEGRLRHAHS</sequence>
<accession>A0AAV6TG56</accession>
<protein>
    <submittedName>
        <fullName evidence="2">Uncharacterized protein</fullName>
    </submittedName>
</protein>
<name>A0AAV6TG56_9ARAC</name>
<feature type="region of interest" description="Disordered" evidence="1">
    <location>
        <begin position="1"/>
        <end position="20"/>
    </location>
</feature>
<dbReference type="AlphaFoldDB" id="A0AAV6TG56"/>
<comment type="caution">
    <text evidence="2">The sequence shown here is derived from an EMBL/GenBank/DDBJ whole genome shotgun (WGS) entry which is preliminary data.</text>
</comment>
<feature type="region of interest" description="Disordered" evidence="1">
    <location>
        <begin position="90"/>
        <end position="113"/>
    </location>
</feature>
<evidence type="ECO:0000313" key="2">
    <source>
        <dbReference type="EMBL" id="KAG8170728.1"/>
    </source>
</evidence>